<comment type="similarity">
    <text evidence="3 15">Belongs to the anthranilate synthase component I family.</text>
</comment>
<dbReference type="PANTHER" id="PTHR11236">
    <property type="entry name" value="AMINOBENZOATE/ANTHRANILATE SYNTHASE"/>
    <property type="match status" value="1"/>
</dbReference>
<feature type="domain" description="Anthranilate synthase component I N-terminal" evidence="17">
    <location>
        <begin position="38"/>
        <end position="180"/>
    </location>
</feature>
<dbReference type="GO" id="GO:0004049">
    <property type="term" value="F:anthranilate synthase activity"/>
    <property type="evidence" value="ECO:0007669"/>
    <property type="project" value="UniProtKB-EC"/>
</dbReference>
<feature type="domain" description="Chorismate-utilising enzyme C-terminal" evidence="16">
    <location>
        <begin position="234"/>
        <end position="487"/>
    </location>
</feature>
<evidence type="ECO:0000256" key="10">
    <source>
        <dbReference type="ARBA" id="ARBA00022842"/>
    </source>
</evidence>
<comment type="pathway">
    <text evidence="2 15">Amino-acid biosynthesis; L-tryptophan biosynthesis; L-tryptophan from chorismate: step 1/5.</text>
</comment>
<reference evidence="18" key="1">
    <citation type="submission" date="2021-02" db="EMBL/GenBank/DDBJ databases">
        <authorList>
            <person name="Cremers G."/>
            <person name="Picone N."/>
        </authorList>
    </citation>
    <scope>NUCLEOTIDE SEQUENCE</scope>
    <source>
        <strain evidence="18">PQ17</strain>
    </source>
</reference>
<keyword evidence="11 15" id="KW-0057">Aromatic amino acid biosynthesis</keyword>
<dbReference type="NCBIfam" id="TIGR00564">
    <property type="entry name" value="trpE_most"/>
    <property type="match status" value="1"/>
</dbReference>
<evidence type="ECO:0000259" key="17">
    <source>
        <dbReference type="Pfam" id="PF04715"/>
    </source>
</evidence>
<organism evidence="18 19">
    <name type="scientific">Candidatus Methylacidithermus pantelleriae</name>
    <dbReference type="NCBI Taxonomy" id="2744239"/>
    <lineage>
        <taxon>Bacteria</taxon>
        <taxon>Pseudomonadati</taxon>
        <taxon>Verrucomicrobiota</taxon>
        <taxon>Methylacidiphilae</taxon>
        <taxon>Methylacidiphilales</taxon>
        <taxon>Methylacidiphilaceae</taxon>
        <taxon>Candidatus Methylacidithermus</taxon>
    </lineage>
</organism>
<gene>
    <name evidence="15 18" type="primary">trpE</name>
    <name evidence="18" type="ORF">MPNT_30094</name>
</gene>
<dbReference type="InterPro" id="IPR019999">
    <property type="entry name" value="Anth_synth_I-like"/>
</dbReference>
<dbReference type="SUPFAM" id="SSF56322">
    <property type="entry name" value="ADC synthase"/>
    <property type="match status" value="1"/>
</dbReference>
<keyword evidence="19" id="KW-1185">Reference proteome</keyword>
<evidence type="ECO:0000256" key="6">
    <source>
        <dbReference type="ARBA" id="ARBA00020653"/>
    </source>
</evidence>
<evidence type="ECO:0000256" key="4">
    <source>
        <dbReference type="ARBA" id="ARBA00011575"/>
    </source>
</evidence>
<dbReference type="PANTHER" id="PTHR11236:SF48">
    <property type="entry name" value="ISOCHORISMATE SYNTHASE MENF"/>
    <property type="match status" value="1"/>
</dbReference>
<dbReference type="EMBL" id="CAJNOB010000023">
    <property type="protein sequence ID" value="CAF0699009.1"/>
    <property type="molecule type" value="Genomic_DNA"/>
</dbReference>
<evidence type="ECO:0000256" key="5">
    <source>
        <dbReference type="ARBA" id="ARBA00012266"/>
    </source>
</evidence>
<keyword evidence="12 15" id="KW-0456">Lyase</keyword>
<evidence type="ECO:0000256" key="12">
    <source>
        <dbReference type="ARBA" id="ARBA00023239"/>
    </source>
</evidence>
<comment type="caution">
    <text evidence="18">The sequence shown here is derived from an EMBL/GenBank/DDBJ whole genome shotgun (WGS) entry which is preliminary data.</text>
</comment>
<evidence type="ECO:0000256" key="7">
    <source>
        <dbReference type="ARBA" id="ARBA00022605"/>
    </source>
</evidence>
<evidence type="ECO:0000256" key="15">
    <source>
        <dbReference type="RuleBase" id="RU364045"/>
    </source>
</evidence>
<dbReference type="Proteomes" id="UP000663859">
    <property type="component" value="Unassembled WGS sequence"/>
</dbReference>
<evidence type="ECO:0000256" key="8">
    <source>
        <dbReference type="ARBA" id="ARBA00022723"/>
    </source>
</evidence>
<keyword evidence="9 15" id="KW-0822">Tryptophan biosynthesis</keyword>
<evidence type="ECO:0000256" key="9">
    <source>
        <dbReference type="ARBA" id="ARBA00022822"/>
    </source>
</evidence>
<name>A0A8J2BQJ0_9BACT</name>
<dbReference type="Gene3D" id="3.60.120.10">
    <property type="entry name" value="Anthranilate synthase"/>
    <property type="match status" value="1"/>
</dbReference>
<dbReference type="GO" id="GO:0000162">
    <property type="term" value="P:L-tryptophan biosynthetic process"/>
    <property type="evidence" value="ECO:0007669"/>
    <property type="project" value="UniProtKB-UniPathway"/>
</dbReference>
<dbReference type="InterPro" id="IPR006805">
    <property type="entry name" value="Anth_synth_I_N"/>
</dbReference>
<sequence length="502" mass="55818">MASFPSQGTCGTFPDRKRFFELASRGNLIPVYREVVADLDTPVSAFLKVAQGSYSFLLESAERDGRFGRYSFVGTHPAWVLRVRHGRAVLEGRDGVRWVEDHVDPLQKLKKLMDRFQAVAEGDLPPFYGGAVGYLAYEAVTYFEPSVPRASCDDLGLPDACFVLADTLVAFDHLQRKLQLVANAYVENDPRKAYEEAVQKLDQLEDRLRRPMDHRLVSVQPAPPPVAWKANLSKDQYLSMAEKMHQYIQAGDIFQVVPSQRLEAAFEGDPLDLYRALRIINPSPYMFYLNLGDVQIVGSSPEVHVRCLGRKATIRPIAGTRPRGATAQEDEELARELLADPKERAEHVMLVDLARNDLGRVCRFDTVRVTEWMVIEKYSHVMHLVSNVEGFLEPGCTPYDLLRATFPAGTVTGAPKIRAMQILAELEPTCRGVYAGAIGYFSFSGDLDSAIAIRTVVCKNKKAYLQAGGGLVADSTPLGEYRESLSKAEAGLRALALAKSFR</sequence>
<dbReference type="EC" id="4.1.3.27" evidence="5 15"/>
<keyword evidence="7 15" id="KW-0028">Amino-acid biosynthesis</keyword>
<dbReference type="InterPro" id="IPR005801">
    <property type="entry name" value="ADC_synthase"/>
</dbReference>
<evidence type="ECO:0000256" key="14">
    <source>
        <dbReference type="ARBA" id="ARBA00047683"/>
    </source>
</evidence>
<comment type="function">
    <text evidence="13 15">Part of a heterotetrameric complex that catalyzes the two-step biosynthesis of anthranilate, an intermediate in the biosynthesis of L-tryptophan. In the first step, the glutamine-binding beta subunit (TrpG) of anthranilate synthase (AS) provides the glutamine amidotransferase activity which generates ammonia as a substrate that, along with chorismate, is used in the second step, catalyzed by the large alpha subunit of AS (TrpE) to produce anthranilate. In the absence of TrpG, TrpE can synthesize anthranilate directly from chorismate and high concentrations of ammonia.</text>
</comment>
<evidence type="ECO:0000256" key="3">
    <source>
        <dbReference type="ARBA" id="ARBA00009562"/>
    </source>
</evidence>
<evidence type="ECO:0000313" key="19">
    <source>
        <dbReference type="Proteomes" id="UP000663859"/>
    </source>
</evidence>
<dbReference type="Pfam" id="PF00425">
    <property type="entry name" value="Chorismate_bind"/>
    <property type="match status" value="1"/>
</dbReference>
<accession>A0A8J2BQJ0</accession>
<evidence type="ECO:0000256" key="2">
    <source>
        <dbReference type="ARBA" id="ARBA00004873"/>
    </source>
</evidence>
<keyword evidence="8 15" id="KW-0479">Metal-binding</keyword>
<comment type="subunit">
    <text evidence="4 15">Heterotetramer consisting of two non-identical subunits: a beta subunit (TrpG) and a large alpha subunit (TrpE).</text>
</comment>
<dbReference type="InterPro" id="IPR005256">
    <property type="entry name" value="Anth_synth_I_PabB"/>
</dbReference>
<dbReference type="AlphaFoldDB" id="A0A8J2BQJ0"/>
<evidence type="ECO:0000259" key="16">
    <source>
        <dbReference type="Pfam" id="PF00425"/>
    </source>
</evidence>
<comment type="catalytic activity">
    <reaction evidence="14 15">
        <text>chorismate + L-glutamine = anthranilate + pyruvate + L-glutamate + H(+)</text>
        <dbReference type="Rhea" id="RHEA:21732"/>
        <dbReference type="ChEBI" id="CHEBI:15361"/>
        <dbReference type="ChEBI" id="CHEBI:15378"/>
        <dbReference type="ChEBI" id="CHEBI:16567"/>
        <dbReference type="ChEBI" id="CHEBI:29748"/>
        <dbReference type="ChEBI" id="CHEBI:29985"/>
        <dbReference type="ChEBI" id="CHEBI:58359"/>
        <dbReference type="EC" id="4.1.3.27"/>
    </reaction>
</comment>
<dbReference type="Pfam" id="PF04715">
    <property type="entry name" value="Anth_synt_I_N"/>
    <property type="match status" value="1"/>
</dbReference>
<proteinExistence type="inferred from homology"/>
<evidence type="ECO:0000256" key="13">
    <source>
        <dbReference type="ARBA" id="ARBA00025634"/>
    </source>
</evidence>
<evidence type="ECO:0000256" key="11">
    <source>
        <dbReference type="ARBA" id="ARBA00023141"/>
    </source>
</evidence>
<dbReference type="RefSeq" id="WP_174582083.1">
    <property type="nucleotide sequence ID" value="NZ_CAJNOB010000023.1"/>
</dbReference>
<dbReference type="InterPro" id="IPR015890">
    <property type="entry name" value="Chorismate_C"/>
</dbReference>
<evidence type="ECO:0000256" key="1">
    <source>
        <dbReference type="ARBA" id="ARBA00001946"/>
    </source>
</evidence>
<dbReference type="PRINTS" id="PR00095">
    <property type="entry name" value="ANTSNTHASEI"/>
</dbReference>
<keyword evidence="10 15" id="KW-0460">Magnesium</keyword>
<protein>
    <recommendedName>
        <fullName evidence="6 15">Anthranilate synthase component 1</fullName>
        <ecNumber evidence="5 15">4.1.3.27</ecNumber>
    </recommendedName>
</protein>
<dbReference type="GO" id="GO:0046872">
    <property type="term" value="F:metal ion binding"/>
    <property type="evidence" value="ECO:0007669"/>
    <property type="project" value="UniProtKB-KW"/>
</dbReference>
<evidence type="ECO:0000313" key="18">
    <source>
        <dbReference type="EMBL" id="CAF0699009.1"/>
    </source>
</evidence>
<dbReference type="UniPathway" id="UPA00035">
    <property type="reaction ID" value="UER00040"/>
</dbReference>
<comment type="cofactor">
    <cofactor evidence="1 15">
        <name>Mg(2+)</name>
        <dbReference type="ChEBI" id="CHEBI:18420"/>
    </cofactor>
</comment>